<dbReference type="EMBL" id="JASJOT010000004">
    <property type="protein sequence ID" value="MDJ1492892.1"/>
    <property type="molecule type" value="Genomic_DNA"/>
</dbReference>
<evidence type="ECO:0000313" key="2">
    <source>
        <dbReference type="Proteomes" id="UP001228581"/>
    </source>
</evidence>
<keyword evidence="2" id="KW-1185">Reference proteome</keyword>
<reference evidence="1 2" key="1">
    <citation type="submission" date="2023-05" db="EMBL/GenBank/DDBJ databases">
        <authorList>
            <person name="Zhang X."/>
        </authorList>
    </citation>
    <scope>NUCLEOTIDE SEQUENCE [LARGE SCALE GENOMIC DNA]</scope>
    <source>
        <strain evidence="1 2">DM2B3-1</strain>
    </source>
</reference>
<name>A0ABT7CIM2_9BACT</name>
<protein>
    <submittedName>
        <fullName evidence="1">Uncharacterized protein</fullName>
    </submittedName>
</protein>
<dbReference type="Proteomes" id="UP001228581">
    <property type="component" value="Unassembled WGS sequence"/>
</dbReference>
<comment type="caution">
    <text evidence="1">The sequence shown here is derived from an EMBL/GenBank/DDBJ whole genome shotgun (WGS) entry which is preliminary data.</text>
</comment>
<proteinExistence type="predicted"/>
<gene>
    <name evidence="1" type="ORF">QNI19_08115</name>
</gene>
<evidence type="ECO:0000313" key="1">
    <source>
        <dbReference type="EMBL" id="MDJ1492892.1"/>
    </source>
</evidence>
<dbReference type="RefSeq" id="WP_313994347.1">
    <property type="nucleotide sequence ID" value="NZ_JASJOR010000019.1"/>
</dbReference>
<accession>A0ABT7CIM2</accession>
<sequence length="50" mass="5848">MWAHTWVRPYIGSDQPNRSCREPGRSANRPYNIGLHQTLFVTFWAIHAHA</sequence>
<organism evidence="1 2">
    <name type="scientific">Xanthocytophaga flava</name>
    <dbReference type="NCBI Taxonomy" id="3048013"/>
    <lineage>
        <taxon>Bacteria</taxon>
        <taxon>Pseudomonadati</taxon>
        <taxon>Bacteroidota</taxon>
        <taxon>Cytophagia</taxon>
        <taxon>Cytophagales</taxon>
        <taxon>Rhodocytophagaceae</taxon>
        <taxon>Xanthocytophaga</taxon>
    </lineage>
</organism>